<sequence length="319" mass="36810">MLRLQGKTEPLVIKIEQEEPKHLEIKLFKVEDNQPFFSPDEEQLLLKQETGDILVTPSNVQRISDETEPNSNQKLQRKHHQDQNLFACKICDKIFTLNSKLTKHMRSHSGEKSYSHKTSRKSLDLDNTTHTEKKLSSCVICRRSFRNKSNLNNHMKIHRPQKTFSCPTCKKTFTQKSNLTTHLRIHTGKKPFSCVTCGKKFRNKSHLISHMRIHTGEKPFTCMTCGKSFTQIGHLGTHMKSHTGEKAFQPYVQRTNGLISQLSAETKEQKCLHLTGNCFNRKRISRLPRLRAEAGCCFDLHVSVQGQFLTPMNREKDIS</sequence>
<dbReference type="PROSITE" id="PS00028">
    <property type="entry name" value="ZINC_FINGER_C2H2_1"/>
    <property type="match status" value="5"/>
</dbReference>
<dbReference type="FunFam" id="3.30.160.60:FF:001480">
    <property type="entry name" value="Si:cabz01071911.3"/>
    <property type="match status" value="1"/>
</dbReference>
<dbReference type="GO" id="GO:0005667">
    <property type="term" value="C:transcription regulator complex"/>
    <property type="evidence" value="ECO:0007669"/>
    <property type="project" value="TreeGrafter"/>
</dbReference>
<evidence type="ECO:0000256" key="11">
    <source>
        <dbReference type="PROSITE-ProRule" id="PRU00042"/>
    </source>
</evidence>
<dbReference type="PANTHER" id="PTHR14003:SF23">
    <property type="entry name" value="ZINC FINGER PROTEIN 143"/>
    <property type="match status" value="1"/>
</dbReference>
<dbReference type="Ensembl" id="ENSPLAT00000003745.1">
    <property type="protein sequence ID" value="ENSPLAP00000024293.1"/>
    <property type="gene ID" value="ENSPLAG00000010379.1"/>
</dbReference>
<feature type="region of interest" description="Disordered" evidence="12">
    <location>
        <begin position="60"/>
        <end position="79"/>
    </location>
</feature>
<evidence type="ECO:0000256" key="10">
    <source>
        <dbReference type="ARBA" id="ARBA00023242"/>
    </source>
</evidence>
<dbReference type="GO" id="GO:0000785">
    <property type="term" value="C:chromatin"/>
    <property type="evidence" value="ECO:0007669"/>
    <property type="project" value="TreeGrafter"/>
</dbReference>
<comment type="subcellular location">
    <subcellularLocation>
        <location evidence="1">Nucleus</location>
    </subcellularLocation>
</comment>
<evidence type="ECO:0000259" key="13">
    <source>
        <dbReference type="PROSITE" id="PS50157"/>
    </source>
</evidence>
<keyword evidence="7" id="KW-0805">Transcription regulation</keyword>
<protein>
    <recommendedName>
        <fullName evidence="13">C2H2-type domain-containing protein</fullName>
    </recommendedName>
</protein>
<proteinExistence type="inferred from homology"/>
<comment type="similarity">
    <text evidence="2">Belongs to the krueppel C2H2-type zinc-finger protein family.</text>
</comment>
<dbReference type="SUPFAM" id="SSF57667">
    <property type="entry name" value="beta-beta-alpha zinc fingers"/>
    <property type="match status" value="3"/>
</dbReference>
<evidence type="ECO:0000256" key="3">
    <source>
        <dbReference type="ARBA" id="ARBA00022723"/>
    </source>
</evidence>
<feature type="domain" description="C2H2-type" evidence="13">
    <location>
        <begin position="220"/>
        <end position="247"/>
    </location>
</feature>
<dbReference type="GO" id="GO:0031519">
    <property type="term" value="C:PcG protein complex"/>
    <property type="evidence" value="ECO:0007669"/>
    <property type="project" value="TreeGrafter"/>
</dbReference>
<dbReference type="FunFam" id="3.30.160.60:FF:000478">
    <property type="entry name" value="Zinc finger protein 133"/>
    <property type="match status" value="1"/>
</dbReference>
<keyword evidence="9" id="KW-0804">Transcription</keyword>
<keyword evidence="5 11" id="KW-0863">Zinc-finger</keyword>
<evidence type="ECO:0000313" key="15">
    <source>
        <dbReference type="Proteomes" id="UP000261500"/>
    </source>
</evidence>
<reference evidence="14" key="2">
    <citation type="submission" date="2025-09" db="UniProtKB">
        <authorList>
            <consortium name="Ensembl"/>
        </authorList>
    </citation>
    <scope>IDENTIFICATION</scope>
</reference>
<dbReference type="GeneTree" id="ENSGT00950000182774"/>
<feature type="domain" description="C2H2-type" evidence="13">
    <location>
        <begin position="192"/>
        <end position="219"/>
    </location>
</feature>
<keyword evidence="4" id="KW-0677">Repeat</keyword>
<feature type="region of interest" description="Disordered" evidence="12">
    <location>
        <begin position="106"/>
        <end position="128"/>
    </location>
</feature>
<keyword evidence="10" id="KW-0539">Nucleus</keyword>
<keyword evidence="15" id="KW-1185">Reference proteome</keyword>
<evidence type="ECO:0000256" key="5">
    <source>
        <dbReference type="ARBA" id="ARBA00022771"/>
    </source>
</evidence>
<dbReference type="FunFam" id="3.30.160.60:FF:000912">
    <property type="entry name" value="Zinc finger protein 660"/>
    <property type="match status" value="1"/>
</dbReference>
<keyword evidence="8" id="KW-0238">DNA-binding</keyword>
<dbReference type="GO" id="GO:0008270">
    <property type="term" value="F:zinc ion binding"/>
    <property type="evidence" value="ECO:0007669"/>
    <property type="project" value="UniProtKB-KW"/>
</dbReference>
<dbReference type="STRING" id="48699.ENSPLAP00000024293"/>
<keyword evidence="3" id="KW-0479">Metal-binding</keyword>
<evidence type="ECO:0000256" key="12">
    <source>
        <dbReference type="SAM" id="MobiDB-lite"/>
    </source>
</evidence>
<dbReference type="AlphaFoldDB" id="A0A3B3VH16"/>
<evidence type="ECO:0000256" key="1">
    <source>
        <dbReference type="ARBA" id="ARBA00004123"/>
    </source>
</evidence>
<keyword evidence="6" id="KW-0862">Zinc</keyword>
<dbReference type="FunFam" id="3.30.160.60:FF:000744">
    <property type="entry name" value="zinc finger E-box-binding homeobox 1"/>
    <property type="match status" value="1"/>
</dbReference>
<accession>A0A3B3VH16</accession>
<evidence type="ECO:0000256" key="8">
    <source>
        <dbReference type="ARBA" id="ARBA00023125"/>
    </source>
</evidence>
<feature type="domain" description="C2H2-type" evidence="13">
    <location>
        <begin position="164"/>
        <end position="191"/>
    </location>
</feature>
<dbReference type="Pfam" id="PF00096">
    <property type="entry name" value="zf-C2H2"/>
    <property type="match status" value="5"/>
</dbReference>
<evidence type="ECO:0000313" key="14">
    <source>
        <dbReference type="Ensembl" id="ENSPLAP00000024293.1"/>
    </source>
</evidence>
<evidence type="ECO:0000256" key="2">
    <source>
        <dbReference type="ARBA" id="ARBA00006991"/>
    </source>
</evidence>
<dbReference type="Gene3D" id="3.30.160.60">
    <property type="entry name" value="Classic Zinc Finger"/>
    <property type="match status" value="5"/>
</dbReference>
<dbReference type="GO" id="GO:0000978">
    <property type="term" value="F:RNA polymerase II cis-regulatory region sequence-specific DNA binding"/>
    <property type="evidence" value="ECO:0007669"/>
    <property type="project" value="TreeGrafter"/>
</dbReference>
<dbReference type="InterPro" id="IPR036236">
    <property type="entry name" value="Znf_C2H2_sf"/>
</dbReference>
<organism evidence="14 15">
    <name type="scientific">Poecilia latipinna</name>
    <name type="common">sailfin molly</name>
    <dbReference type="NCBI Taxonomy" id="48699"/>
    <lineage>
        <taxon>Eukaryota</taxon>
        <taxon>Metazoa</taxon>
        <taxon>Chordata</taxon>
        <taxon>Craniata</taxon>
        <taxon>Vertebrata</taxon>
        <taxon>Euteleostomi</taxon>
        <taxon>Actinopterygii</taxon>
        <taxon>Neopterygii</taxon>
        <taxon>Teleostei</taxon>
        <taxon>Neoteleostei</taxon>
        <taxon>Acanthomorphata</taxon>
        <taxon>Ovalentaria</taxon>
        <taxon>Atherinomorphae</taxon>
        <taxon>Cyprinodontiformes</taxon>
        <taxon>Poeciliidae</taxon>
        <taxon>Poeciliinae</taxon>
        <taxon>Poecilia</taxon>
    </lineage>
</organism>
<dbReference type="FunFam" id="3.30.160.60:FF:000100">
    <property type="entry name" value="Zinc finger 45-like"/>
    <property type="match status" value="1"/>
</dbReference>
<evidence type="ECO:0000256" key="9">
    <source>
        <dbReference type="ARBA" id="ARBA00023163"/>
    </source>
</evidence>
<reference evidence="14" key="1">
    <citation type="submission" date="2025-08" db="UniProtKB">
        <authorList>
            <consortium name="Ensembl"/>
        </authorList>
    </citation>
    <scope>IDENTIFICATION</scope>
</reference>
<evidence type="ECO:0000256" key="7">
    <source>
        <dbReference type="ARBA" id="ARBA00023015"/>
    </source>
</evidence>
<dbReference type="PANTHER" id="PTHR14003">
    <property type="entry name" value="TRANSCRIPTIONAL REPRESSOR PROTEIN YY"/>
    <property type="match status" value="1"/>
</dbReference>
<dbReference type="Proteomes" id="UP000261500">
    <property type="component" value="Unplaced"/>
</dbReference>
<evidence type="ECO:0000256" key="4">
    <source>
        <dbReference type="ARBA" id="ARBA00022737"/>
    </source>
</evidence>
<name>A0A3B3VH16_9TELE</name>
<dbReference type="InterPro" id="IPR013087">
    <property type="entry name" value="Znf_C2H2_type"/>
</dbReference>
<feature type="domain" description="C2H2-type" evidence="13">
    <location>
        <begin position="86"/>
        <end position="113"/>
    </location>
</feature>
<dbReference type="PROSITE" id="PS50157">
    <property type="entry name" value="ZINC_FINGER_C2H2_2"/>
    <property type="match status" value="5"/>
</dbReference>
<dbReference type="GO" id="GO:0000981">
    <property type="term" value="F:DNA-binding transcription factor activity, RNA polymerase II-specific"/>
    <property type="evidence" value="ECO:0007669"/>
    <property type="project" value="TreeGrafter"/>
</dbReference>
<feature type="domain" description="C2H2-type" evidence="13">
    <location>
        <begin position="136"/>
        <end position="163"/>
    </location>
</feature>
<evidence type="ECO:0000256" key="6">
    <source>
        <dbReference type="ARBA" id="ARBA00022833"/>
    </source>
</evidence>
<dbReference type="SMART" id="SM00355">
    <property type="entry name" value="ZnF_C2H2"/>
    <property type="match status" value="5"/>
</dbReference>